<accession>A0A816MH35</accession>
<evidence type="ECO:0000313" key="4">
    <source>
        <dbReference type="Proteomes" id="UP000663824"/>
    </source>
</evidence>
<name>A0A816MH35_9BILA</name>
<feature type="transmembrane region" description="Helical" evidence="1">
    <location>
        <begin position="115"/>
        <end position="133"/>
    </location>
</feature>
<dbReference type="Proteomes" id="UP000676336">
    <property type="component" value="Unassembled WGS sequence"/>
</dbReference>
<gene>
    <name evidence="2" type="ORF">MBJ925_LOCUS7633</name>
    <name evidence="3" type="ORF">SMN809_LOCUS17602</name>
</gene>
<keyword evidence="1" id="KW-0812">Transmembrane</keyword>
<dbReference type="EMBL" id="CAJNRE010002681">
    <property type="protein sequence ID" value="CAF1988146.1"/>
    <property type="molecule type" value="Genomic_DNA"/>
</dbReference>
<evidence type="ECO:0000313" key="3">
    <source>
        <dbReference type="EMBL" id="CAF4106643.1"/>
    </source>
</evidence>
<keyword evidence="1" id="KW-0472">Membrane</keyword>
<evidence type="ECO:0000256" key="1">
    <source>
        <dbReference type="SAM" id="Phobius"/>
    </source>
</evidence>
<organism evidence="2 4">
    <name type="scientific">Rotaria magnacalcarata</name>
    <dbReference type="NCBI Taxonomy" id="392030"/>
    <lineage>
        <taxon>Eukaryota</taxon>
        <taxon>Metazoa</taxon>
        <taxon>Spiralia</taxon>
        <taxon>Gnathifera</taxon>
        <taxon>Rotifera</taxon>
        <taxon>Eurotatoria</taxon>
        <taxon>Bdelloidea</taxon>
        <taxon>Philodinida</taxon>
        <taxon>Philodinidae</taxon>
        <taxon>Rotaria</taxon>
    </lineage>
</organism>
<comment type="caution">
    <text evidence="2">The sequence shown here is derived from an EMBL/GenBank/DDBJ whole genome shotgun (WGS) entry which is preliminary data.</text>
</comment>
<dbReference type="EMBL" id="CAJOBI010008208">
    <property type="protein sequence ID" value="CAF4106643.1"/>
    <property type="molecule type" value="Genomic_DNA"/>
</dbReference>
<evidence type="ECO:0000313" key="2">
    <source>
        <dbReference type="EMBL" id="CAF1988146.1"/>
    </source>
</evidence>
<dbReference type="Proteomes" id="UP000663824">
    <property type="component" value="Unassembled WGS sequence"/>
</dbReference>
<protein>
    <submittedName>
        <fullName evidence="2">Uncharacterized protein</fullName>
    </submittedName>
</protein>
<reference evidence="2" key="1">
    <citation type="submission" date="2021-02" db="EMBL/GenBank/DDBJ databases">
        <authorList>
            <person name="Nowell W R."/>
        </authorList>
    </citation>
    <scope>NUCLEOTIDE SEQUENCE</scope>
</reference>
<keyword evidence="1" id="KW-1133">Transmembrane helix</keyword>
<dbReference type="AlphaFoldDB" id="A0A816MH35"/>
<feature type="transmembrane region" description="Helical" evidence="1">
    <location>
        <begin position="90"/>
        <end position="109"/>
    </location>
</feature>
<feature type="transmembrane region" description="Helical" evidence="1">
    <location>
        <begin position="12"/>
        <end position="34"/>
    </location>
</feature>
<feature type="transmembrane region" description="Helical" evidence="1">
    <location>
        <begin position="145"/>
        <end position="164"/>
    </location>
</feature>
<sequence length="200" mass="22613">MTKSLPAPTYVILAYVHTVLLILATLFIGLYVGGSTEIDKKNIRFDSFMSNRSLIYEYIKVNCSEVLMHYPIFDEFPTIQLCPNHDSSILLGKIATVLSTLFDTLLPFALYGPPIAPVVIMCITSGIIFYINFTSSPLQIMIIESSMIFAGYLLIFVQCVAPNLDDYIGNWWAKGIRQSIRDNNEPIYDDLSIEHDMHDD</sequence>
<proteinExistence type="predicted"/>